<dbReference type="EMBL" id="LLYB01000113">
    <property type="protein sequence ID" value="KRR17816.1"/>
    <property type="molecule type" value="Genomic_DNA"/>
</dbReference>
<organism evidence="1 2">
    <name type="scientific">Bradyrhizobium lablabi</name>
    <dbReference type="NCBI Taxonomy" id="722472"/>
    <lineage>
        <taxon>Bacteria</taxon>
        <taxon>Pseudomonadati</taxon>
        <taxon>Pseudomonadota</taxon>
        <taxon>Alphaproteobacteria</taxon>
        <taxon>Hyphomicrobiales</taxon>
        <taxon>Nitrobacteraceae</taxon>
        <taxon>Bradyrhizobium</taxon>
    </lineage>
</organism>
<comment type="caution">
    <text evidence="1">The sequence shown here is derived from an EMBL/GenBank/DDBJ whole genome shotgun (WGS) entry which is preliminary data.</text>
</comment>
<dbReference type="AlphaFoldDB" id="A0A0R3MC59"/>
<dbReference type="Proteomes" id="UP000051660">
    <property type="component" value="Unassembled WGS sequence"/>
</dbReference>
<accession>A0A0R3MC59</accession>
<gene>
    <name evidence="1" type="ORF">CQ14_37635</name>
</gene>
<evidence type="ECO:0000313" key="2">
    <source>
        <dbReference type="Proteomes" id="UP000051660"/>
    </source>
</evidence>
<sequence>MWRQVADIVSIPTAAQPLLEQYLATPVSWVYIQNVLVSLGDRDHALKIELLGLDKARAAMMIAYGSSSSNR</sequence>
<reference evidence="1 2" key="1">
    <citation type="submission" date="2014-03" db="EMBL/GenBank/DDBJ databases">
        <title>Bradyrhizobium valentinum sp. nov., isolated from effective nodules of Lupinus mariae-josephae, a lupine endemic of basic-lime soils in Eastern Spain.</title>
        <authorList>
            <person name="Duran D."/>
            <person name="Rey L."/>
            <person name="Navarro A."/>
            <person name="Busquets A."/>
            <person name="Imperial J."/>
            <person name="Ruiz-Argueso T."/>
        </authorList>
    </citation>
    <scope>NUCLEOTIDE SEQUENCE [LARGE SCALE GENOMIC DNA]</scope>
    <source>
        <strain evidence="1 2">CCBAU 23086</strain>
    </source>
</reference>
<proteinExistence type="predicted"/>
<name>A0A0R3MC59_9BRAD</name>
<protein>
    <submittedName>
        <fullName evidence="1">Uncharacterized protein</fullName>
    </submittedName>
</protein>
<evidence type="ECO:0000313" key="1">
    <source>
        <dbReference type="EMBL" id="KRR17816.1"/>
    </source>
</evidence>